<reference evidence="1" key="1">
    <citation type="submission" date="2021-02" db="EMBL/GenBank/DDBJ databases">
        <authorList>
            <person name="Steward A R."/>
        </authorList>
    </citation>
    <scope>NUCLEOTIDE SEQUENCE</scope>
</reference>
<dbReference type="EMBL" id="CAJOBZ010000003">
    <property type="protein sequence ID" value="CAF4771537.1"/>
    <property type="molecule type" value="Genomic_DNA"/>
</dbReference>
<keyword evidence="2" id="KW-1185">Reference proteome</keyword>
<gene>
    <name evidence="1" type="ORF">PMACD_LOCUS1850</name>
</gene>
<sequence length="70" mass="7834">MMTFAPYVGEGTDLRVGWGGKRMRRESQARVAGGRCTYAESSARPLRQSCRHALNTRSIPDCNPCNLIYL</sequence>
<protein>
    <submittedName>
        <fullName evidence="1">Uncharacterized protein</fullName>
    </submittedName>
</protein>
<dbReference type="Proteomes" id="UP000663880">
    <property type="component" value="Unassembled WGS sequence"/>
</dbReference>
<evidence type="ECO:0000313" key="1">
    <source>
        <dbReference type="EMBL" id="CAF4771537.1"/>
    </source>
</evidence>
<name>A0A821MPF8_9NEOP</name>
<comment type="caution">
    <text evidence="1">The sequence shown here is derived from an EMBL/GenBank/DDBJ whole genome shotgun (WGS) entry which is preliminary data.</text>
</comment>
<evidence type="ECO:0000313" key="2">
    <source>
        <dbReference type="Proteomes" id="UP000663880"/>
    </source>
</evidence>
<organism evidence="1 2">
    <name type="scientific">Pieris macdunnoughi</name>
    <dbReference type="NCBI Taxonomy" id="345717"/>
    <lineage>
        <taxon>Eukaryota</taxon>
        <taxon>Metazoa</taxon>
        <taxon>Ecdysozoa</taxon>
        <taxon>Arthropoda</taxon>
        <taxon>Hexapoda</taxon>
        <taxon>Insecta</taxon>
        <taxon>Pterygota</taxon>
        <taxon>Neoptera</taxon>
        <taxon>Endopterygota</taxon>
        <taxon>Lepidoptera</taxon>
        <taxon>Glossata</taxon>
        <taxon>Ditrysia</taxon>
        <taxon>Papilionoidea</taxon>
        <taxon>Pieridae</taxon>
        <taxon>Pierinae</taxon>
        <taxon>Pieris</taxon>
    </lineage>
</organism>
<proteinExistence type="predicted"/>
<dbReference type="AlphaFoldDB" id="A0A821MPF8"/>
<accession>A0A821MPF8</accession>